<dbReference type="RefSeq" id="WP_326834441.1">
    <property type="nucleotide sequence ID" value="NZ_CP142149.1"/>
</dbReference>
<sequence length="298" mass="31925">MTERPAYADLPGGDASGVFGPGDALGALNLQTPTAIAHAATLVREGAVFSLNAPVDWVDPPLFSREQVEHHVFTTPRGNLDDWLDRYYLQASSQWDGFLHARRPDGDFHNRLPAAGHGVHVWAARGIAGRAVLLDVGAYLADQGRPLHWRTRAEITAADLEACRAACGVEQRAGDVLLIRTGWASEYERASVAERTAVRADTTGPGLAADDELLAYLWDWGVSALACDNIAVEALPLGPVALHPRLIGLLGVPLGELWWLDELAAHCARDGRYECLLTSAPINLRGGVGSPANALALK</sequence>
<evidence type="ECO:0000313" key="1">
    <source>
        <dbReference type="EMBL" id="WSE31634.1"/>
    </source>
</evidence>
<reference evidence="1 2" key="1">
    <citation type="journal article" date="2015" name="Int. J. Syst. Evol. Microbiol.">
        <title>Amycolatopsis rhabdoformis sp. nov., an actinomycete isolated from a tropical forest soil.</title>
        <authorList>
            <person name="Souza W.R."/>
            <person name="Silva R.E."/>
            <person name="Goodfellow M."/>
            <person name="Busarakam K."/>
            <person name="Figueiro F.S."/>
            <person name="Ferreira D."/>
            <person name="Rodrigues-Filho E."/>
            <person name="Moraes L.A.B."/>
            <person name="Zucchi T.D."/>
        </authorList>
    </citation>
    <scope>NUCLEOTIDE SEQUENCE [LARGE SCALE GENOMIC DNA]</scope>
    <source>
        <strain evidence="1 2">NCIMB 14900</strain>
    </source>
</reference>
<gene>
    <name evidence="1" type="ORF">VSH64_05865</name>
</gene>
<dbReference type="Proteomes" id="UP001330812">
    <property type="component" value="Chromosome"/>
</dbReference>
<name>A0ABZ1IB01_9PSEU</name>
<dbReference type="InterPro" id="IPR007325">
    <property type="entry name" value="KFase/CYL"/>
</dbReference>
<dbReference type="Gene3D" id="3.50.30.50">
    <property type="entry name" value="Putative cyclase"/>
    <property type="match status" value="1"/>
</dbReference>
<dbReference type="PANTHER" id="PTHR34861:SF11">
    <property type="entry name" value="CYCLASE"/>
    <property type="match status" value="1"/>
</dbReference>
<accession>A0ABZ1IB01</accession>
<organism evidence="1 2">
    <name type="scientific">Amycolatopsis rhabdoformis</name>
    <dbReference type="NCBI Taxonomy" id="1448059"/>
    <lineage>
        <taxon>Bacteria</taxon>
        <taxon>Bacillati</taxon>
        <taxon>Actinomycetota</taxon>
        <taxon>Actinomycetes</taxon>
        <taxon>Pseudonocardiales</taxon>
        <taxon>Pseudonocardiaceae</taxon>
        <taxon>Amycolatopsis</taxon>
    </lineage>
</organism>
<dbReference type="InterPro" id="IPR037175">
    <property type="entry name" value="KFase_sf"/>
</dbReference>
<dbReference type="EMBL" id="CP142149">
    <property type="protein sequence ID" value="WSE31634.1"/>
    <property type="molecule type" value="Genomic_DNA"/>
</dbReference>
<dbReference type="SUPFAM" id="SSF102198">
    <property type="entry name" value="Putative cyclase"/>
    <property type="match status" value="1"/>
</dbReference>
<keyword evidence="2" id="KW-1185">Reference proteome</keyword>
<dbReference type="Pfam" id="PF04199">
    <property type="entry name" value="Cyclase"/>
    <property type="match status" value="1"/>
</dbReference>
<evidence type="ECO:0000313" key="2">
    <source>
        <dbReference type="Proteomes" id="UP001330812"/>
    </source>
</evidence>
<proteinExistence type="predicted"/>
<protein>
    <submittedName>
        <fullName evidence="1">Cyclase family protein</fullName>
    </submittedName>
</protein>
<dbReference type="PANTHER" id="PTHR34861">
    <property type="match status" value="1"/>
</dbReference>